<dbReference type="InterPro" id="IPR004265">
    <property type="entry name" value="Dirigent"/>
</dbReference>
<comment type="subunit">
    <text evidence="2 4">Homodimer.</text>
</comment>
<dbReference type="Gene3D" id="2.40.480.10">
    <property type="entry name" value="Allene oxide cyclase-like"/>
    <property type="match status" value="1"/>
</dbReference>
<organism evidence="5 6">
    <name type="scientific">Rehmannia glutinosa</name>
    <name type="common">Chinese foxglove</name>
    <dbReference type="NCBI Taxonomy" id="99300"/>
    <lineage>
        <taxon>Eukaryota</taxon>
        <taxon>Viridiplantae</taxon>
        <taxon>Streptophyta</taxon>
        <taxon>Embryophyta</taxon>
        <taxon>Tracheophyta</taxon>
        <taxon>Spermatophyta</taxon>
        <taxon>Magnoliopsida</taxon>
        <taxon>eudicotyledons</taxon>
        <taxon>Gunneridae</taxon>
        <taxon>Pentapetalae</taxon>
        <taxon>asterids</taxon>
        <taxon>lamiids</taxon>
        <taxon>Lamiales</taxon>
        <taxon>Orobanchaceae</taxon>
        <taxon>Rehmannieae</taxon>
        <taxon>Rehmannia</taxon>
    </lineage>
</organism>
<keyword evidence="3 4" id="KW-0964">Secreted</keyword>
<dbReference type="Proteomes" id="UP001318860">
    <property type="component" value="Unassembled WGS sequence"/>
</dbReference>
<comment type="similarity">
    <text evidence="1 4">Belongs to the plant dirigent protein family.</text>
</comment>
<proteinExistence type="inferred from homology"/>
<evidence type="ECO:0000256" key="1">
    <source>
        <dbReference type="ARBA" id="ARBA00010746"/>
    </source>
</evidence>
<dbReference type="Pfam" id="PF03018">
    <property type="entry name" value="Dirigent"/>
    <property type="match status" value="1"/>
</dbReference>
<sequence length="184" mass="20410">MYYITSENAKEMCSSRKLELKLLTKMDEKFTTKDHQTTHSFSRTRKDRISGPNQTVYKVAESSITSTSRSLFGQVNVIDDLFTVGPKPTSKILGRAQGIIGFADLNEIGLHMSITFSFSSGKYNGSTLSMLGRNGFSQESRMMPIVGGTGAFELARGIVTSTTYSFDPTTNHAVLEYNIVVHHY</sequence>
<gene>
    <name evidence="5" type="ORF">DH2020_006872</name>
</gene>
<dbReference type="InterPro" id="IPR044859">
    <property type="entry name" value="Allene_oxi_cyc_Dirigent"/>
</dbReference>
<keyword evidence="4" id="KW-0052">Apoplast</keyword>
<keyword evidence="6" id="KW-1185">Reference proteome</keyword>
<dbReference type="PANTHER" id="PTHR21495">
    <property type="entry name" value="NUCLEOPORIN-RELATED"/>
    <property type="match status" value="1"/>
</dbReference>
<comment type="function">
    <text evidence="4">Dirigent proteins impart stereoselectivity on the phenoxy radical-coupling reaction, yielding optically active lignans from two molecules of coniferyl alcohol in the biosynthesis of lignans, flavonolignans, and alkaloids and thus plays a central role in plant secondary metabolism.</text>
</comment>
<reference evidence="5 6" key="1">
    <citation type="journal article" date="2021" name="Comput. Struct. Biotechnol. J.">
        <title>De novo genome assembly of the potent medicinal plant Rehmannia glutinosa using nanopore technology.</title>
        <authorList>
            <person name="Ma L."/>
            <person name="Dong C."/>
            <person name="Song C."/>
            <person name="Wang X."/>
            <person name="Zheng X."/>
            <person name="Niu Y."/>
            <person name="Chen S."/>
            <person name="Feng W."/>
        </authorList>
    </citation>
    <scope>NUCLEOTIDE SEQUENCE [LARGE SCALE GENOMIC DNA]</scope>
    <source>
        <strain evidence="5">DH-2019</strain>
    </source>
</reference>
<protein>
    <recommendedName>
        <fullName evidence="4">Dirigent protein</fullName>
    </recommendedName>
</protein>
<evidence type="ECO:0000313" key="5">
    <source>
        <dbReference type="EMBL" id="KAK6159558.1"/>
    </source>
</evidence>
<name>A0ABR0XK48_REHGL</name>
<evidence type="ECO:0000256" key="2">
    <source>
        <dbReference type="ARBA" id="ARBA00011738"/>
    </source>
</evidence>
<dbReference type="EMBL" id="JABTTQ020000004">
    <property type="protein sequence ID" value="KAK6159558.1"/>
    <property type="molecule type" value="Genomic_DNA"/>
</dbReference>
<evidence type="ECO:0000256" key="3">
    <source>
        <dbReference type="ARBA" id="ARBA00022525"/>
    </source>
</evidence>
<accession>A0ABR0XK48</accession>
<comment type="subcellular location">
    <subcellularLocation>
        <location evidence="4">Secreted</location>
        <location evidence="4">Extracellular space</location>
        <location evidence="4">Apoplast</location>
    </subcellularLocation>
</comment>
<evidence type="ECO:0000256" key="4">
    <source>
        <dbReference type="RuleBase" id="RU363099"/>
    </source>
</evidence>
<evidence type="ECO:0000313" key="6">
    <source>
        <dbReference type="Proteomes" id="UP001318860"/>
    </source>
</evidence>
<comment type="caution">
    <text evidence="5">The sequence shown here is derived from an EMBL/GenBank/DDBJ whole genome shotgun (WGS) entry which is preliminary data.</text>
</comment>